<gene>
    <name evidence="9" type="ORF">GBAR_LOCUS24692</name>
</gene>
<accession>A0AA35X9M8</accession>
<dbReference type="AlphaFoldDB" id="A0AA35X9M8"/>
<dbReference type="Proteomes" id="UP001174909">
    <property type="component" value="Unassembled WGS sequence"/>
</dbReference>
<dbReference type="GO" id="GO:0008270">
    <property type="term" value="F:zinc ion binding"/>
    <property type="evidence" value="ECO:0007669"/>
    <property type="project" value="InterPro"/>
</dbReference>
<comment type="caution">
    <text evidence="9">The sequence shown here is derived from an EMBL/GenBank/DDBJ whole genome shotgun (WGS) entry which is preliminary data.</text>
</comment>
<dbReference type="GO" id="GO:0004089">
    <property type="term" value="F:carbonate dehydratase activity"/>
    <property type="evidence" value="ECO:0007669"/>
    <property type="project" value="UniProtKB-EC"/>
</dbReference>
<dbReference type="PROSITE" id="PS51144">
    <property type="entry name" value="ALPHA_CA_2"/>
    <property type="match status" value="1"/>
</dbReference>
<evidence type="ECO:0000256" key="2">
    <source>
        <dbReference type="ARBA" id="ARBA00012925"/>
    </source>
</evidence>
<evidence type="ECO:0000313" key="9">
    <source>
        <dbReference type="EMBL" id="CAI8044531.1"/>
    </source>
</evidence>
<evidence type="ECO:0000256" key="3">
    <source>
        <dbReference type="ARBA" id="ARBA00022723"/>
    </source>
</evidence>
<dbReference type="PANTHER" id="PTHR18952:SF265">
    <property type="entry name" value="CARBONIC ANHYDRASE"/>
    <property type="match status" value="1"/>
</dbReference>
<dbReference type="PANTHER" id="PTHR18952">
    <property type="entry name" value="CARBONIC ANHYDRASE"/>
    <property type="match status" value="1"/>
</dbReference>
<dbReference type="InterPro" id="IPR023561">
    <property type="entry name" value="Carbonic_anhydrase_a-class"/>
</dbReference>
<proteinExistence type="inferred from homology"/>
<dbReference type="InterPro" id="IPR036398">
    <property type="entry name" value="CA_dom_sf"/>
</dbReference>
<feature type="compositionally biased region" description="Low complexity" evidence="7">
    <location>
        <begin position="210"/>
        <end position="220"/>
    </location>
</feature>
<keyword evidence="4" id="KW-0862">Zinc</keyword>
<feature type="domain" description="Alpha-carbonic anhydrase" evidence="8">
    <location>
        <begin position="1"/>
        <end position="96"/>
    </location>
</feature>
<feature type="region of interest" description="Disordered" evidence="7">
    <location>
        <begin position="193"/>
        <end position="226"/>
    </location>
</feature>
<evidence type="ECO:0000256" key="6">
    <source>
        <dbReference type="ARBA" id="ARBA00048348"/>
    </source>
</evidence>
<dbReference type="SUPFAM" id="SSF51069">
    <property type="entry name" value="Carbonic anhydrase"/>
    <property type="match status" value="1"/>
</dbReference>
<reference evidence="9" key="1">
    <citation type="submission" date="2023-03" db="EMBL/GenBank/DDBJ databases">
        <authorList>
            <person name="Steffen K."/>
            <person name="Cardenas P."/>
        </authorList>
    </citation>
    <scope>NUCLEOTIDE SEQUENCE</scope>
</reference>
<dbReference type="Pfam" id="PF00194">
    <property type="entry name" value="Carb_anhydrase"/>
    <property type="match status" value="1"/>
</dbReference>
<evidence type="ECO:0000256" key="5">
    <source>
        <dbReference type="ARBA" id="ARBA00023239"/>
    </source>
</evidence>
<evidence type="ECO:0000256" key="7">
    <source>
        <dbReference type="SAM" id="MobiDB-lite"/>
    </source>
</evidence>
<keyword evidence="5" id="KW-0456">Lyase</keyword>
<evidence type="ECO:0000259" key="8">
    <source>
        <dbReference type="PROSITE" id="PS51144"/>
    </source>
</evidence>
<keyword evidence="3" id="KW-0479">Metal-binding</keyword>
<dbReference type="InterPro" id="IPR001148">
    <property type="entry name" value="CA_dom"/>
</dbReference>
<name>A0AA35X9M8_GEOBA</name>
<feature type="compositionally biased region" description="Low complexity" evidence="7">
    <location>
        <begin position="193"/>
        <end position="202"/>
    </location>
</feature>
<protein>
    <recommendedName>
        <fullName evidence="2">carbonic anhydrase</fullName>
        <ecNumber evidence="2">4.2.1.1</ecNumber>
    </recommendedName>
</protein>
<dbReference type="Gene3D" id="3.10.200.10">
    <property type="entry name" value="Alpha carbonic anhydrase"/>
    <property type="match status" value="1"/>
</dbReference>
<dbReference type="EMBL" id="CASHTH010003400">
    <property type="protein sequence ID" value="CAI8044531.1"/>
    <property type="molecule type" value="Genomic_DNA"/>
</dbReference>
<organism evidence="9 10">
    <name type="scientific">Geodia barretti</name>
    <name type="common">Barrett's horny sponge</name>
    <dbReference type="NCBI Taxonomy" id="519541"/>
    <lineage>
        <taxon>Eukaryota</taxon>
        <taxon>Metazoa</taxon>
        <taxon>Porifera</taxon>
        <taxon>Demospongiae</taxon>
        <taxon>Heteroscleromorpha</taxon>
        <taxon>Tetractinellida</taxon>
        <taxon>Astrophorina</taxon>
        <taxon>Geodiidae</taxon>
        <taxon>Geodia</taxon>
    </lineage>
</organism>
<dbReference type="EC" id="4.2.1.1" evidence="2"/>
<sequence length="475" mass="52414">MILSNCGGGVGQRLNTTVNFYDLLPSDRSYYYYEGSLTTPNCSEVVQWFLLKETISIPSAYLAQLREVEENEEGDRLTFNYRNTQDLAGRQVSRYPASGVPKAGEIQITTGGVSAACKAGQALSAVKVKVDSGNDPVKGREWLETFLKILRREDIGEEAVAGEIAKFYVRYAGRGSEGCAFFNSIASGEDQAVPAAQVTAQATPPPQTSPPFSSTTPTTPRSGKLNIDRDVRRAKGCLKHLDKDELKDLFQELGLYHSTVQNSYSGSTRAEYSERLIRDWIRGEDGVLTSEDYSGGATWENLRKALKELNHHGVANDSYKKYCACVKDLRRAPSLLHRRCSFAMADDGQPIEITSLNDNIDFITSSVKNSLQSFANDLVQKKFIAYEASREILGMTGVVPSKQVGLLMEEVHKIIKYGDNKREWFDKFVAIFSRDAANSELVKKLKRSVGGGTDSSAEASENEAVGMVQAQISRL</sequence>
<comment type="catalytic activity">
    <reaction evidence="6">
        <text>hydrogencarbonate + H(+) = CO2 + H2O</text>
        <dbReference type="Rhea" id="RHEA:10748"/>
        <dbReference type="ChEBI" id="CHEBI:15377"/>
        <dbReference type="ChEBI" id="CHEBI:15378"/>
        <dbReference type="ChEBI" id="CHEBI:16526"/>
        <dbReference type="ChEBI" id="CHEBI:17544"/>
        <dbReference type="EC" id="4.2.1.1"/>
    </reaction>
</comment>
<comment type="similarity">
    <text evidence="1">Belongs to the alpha-carbonic anhydrase family.</text>
</comment>
<evidence type="ECO:0000313" key="10">
    <source>
        <dbReference type="Proteomes" id="UP001174909"/>
    </source>
</evidence>
<evidence type="ECO:0000256" key="4">
    <source>
        <dbReference type="ARBA" id="ARBA00022833"/>
    </source>
</evidence>
<keyword evidence="10" id="KW-1185">Reference proteome</keyword>
<evidence type="ECO:0000256" key="1">
    <source>
        <dbReference type="ARBA" id="ARBA00010718"/>
    </source>
</evidence>